<dbReference type="InterPro" id="IPR007354">
    <property type="entry name" value="CruF-like"/>
</dbReference>
<dbReference type="EMBL" id="AVBG01000003">
    <property type="protein sequence ID" value="KGP92110.1"/>
    <property type="molecule type" value="Genomic_DNA"/>
</dbReference>
<dbReference type="Pfam" id="PF04240">
    <property type="entry name" value="Caroten_synth"/>
    <property type="match status" value="1"/>
</dbReference>
<reference evidence="2 3" key="1">
    <citation type="submission" date="2013-08" db="EMBL/GenBank/DDBJ databases">
        <title>Genome of Pontibacillus chungwhensis.</title>
        <authorList>
            <person name="Wang Q."/>
            <person name="Wang G."/>
        </authorList>
    </citation>
    <scope>NUCLEOTIDE SEQUENCE [LARGE SCALE GENOMIC DNA]</scope>
    <source>
        <strain evidence="2 3">BH030062</strain>
    </source>
</reference>
<evidence type="ECO:0008006" key="4">
    <source>
        <dbReference type="Google" id="ProtNLM"/>
    </source>
</evidence>
<keyword evidence="1" id="KW-1133">Transmembrane helix</keyword>
<evidence type="ECO:0000313" key="2">
    <source>
        <dbReference type="EMBL" id="KGP92110.1"/>
    </source>
</evidence>
<gene>
    <name evidence="2" type="ORF">N780_00540</name>
</gene>
<dbReference type="AlphaFoldDB" id="A0A0A2VEN2"/>
<evidence type="ECO:0000256" key="1">
    <source>
        <dbReference type="SAM" id="Phobius"/>
    </source>
</evidence>
<feature type="transmembrane region" description="Helical" evidence="1">
    <location>
        <begin position="7"/>
        <end position="24"/>
    </location>
</feature>
<keyword evidence="1" id="KW-0812">Transmembrane</keyword>
<feature type="transmembrane region" description="Helical" evidence="1">
    <location>
        <begin position="165"/>
        <end position="187"/>
    </location>
</feature>
<dbReference type="RefSeq" id="WP_036781043.1">
    <property type="nucleotide sequence ID" value="NZ_AVBG01000003.1"/>
</dbReference>
<protein>
    <recommendedName>
        <fullName evidence="4">Carotenoid biosynthesis protein</fullName>
    </recommendedName>
</protein>
<feature type="transmembrane region" description="Helical" evidence="1">
    <location>
        <begin position="30"/>
        <end position="48"/>
    </location>
</feature>
<feature type="transmembrane region" description="Helical" evidence="1">
    <location>
        <begin position="223"/>
        <end position="242"/>
    </location>
</feature>
<organism evidence="2 3">
    <name type="scientific">Pontibacillus chungwhensis BH030062</name>
    <dbReference type="NCBI Taxonomy" id="1385513"/>
    <lineage>
        <taxon>Bacteria</taxon>
        <taxon>Bacillati</taxon>
        <taxon>Bacillota</taxon>
        <taxon>Bacilli</taxon>
        <taxon>Bacillales</taxon>
        <taxon>Bacillaceae</taxon>
        <taxon>Pontibacillus</taxon>
    </lineage>
</organism>
<dbReference type="eggNOG" id="COG2324">
    <property type="taxonomic scope" value="Bacteria"/>
</dbReference>
<feature type="transmembrane region" description="Helical" evidence="1">
    <location>
        <begin position="93"/>
        <end position="113"/>
    </location>
</feature>
<keyword evidence="1" id="KW-0472">Membrane</keyword>
<dbReference type="STRING" id="1385513.N780_00540"/>
<feature type="transmembrane region" description="Helical" evidence="1">
    <location>
        <begin position="55"/>
        <end position="73"/>
    </location>
</feature>
<feature type="transmembrane region" description="Helical" evidence="1">
    <location>
        <begin position="125"/>
        <end position="145"/>
    </location>
</feature>
<sequence length="248" mass="28819">MVWIFRFFVFWYVCGFFLLTFDLIPPALEWANAVFLIVAGLIGGIYFVKRFGITIGFLYSLFIVVFSIAVEHYGVQYNLWFGSYHYEQDFGPMVSGVPISIGFAWLMVIAGSHEIARVLSPHGRYFFISFLLIGSALAVSIDLILDPVAFHVKEYWIWDEPGMYYSIPFSNFTGWFFLSLFFHLIGYSVMRKSQSDPQWGYRMFLVFEGVQGMFVWLAIIGNLWLAATLVGIIMVITIRWYIQKRRLL</sequence>
<keyword evidence="3" id="KW-1185">Reference proteome</keyword>
<evidence type="ECO:0000313" key="3">
    <source>
        <dbReference type="Proteomes" id="UP000030153"/>
    </source>
</evidence>
<accession>A0A0A2VEN2</accession>
<proteinExistence type="predicted"/>
<dbReference type="PANTHER" id="PTHR39419">
    <property type="entry name" value="SLL0814 PROTEIN"/>
    <property type="match status" value="1"/>
</dbReference>
<name>A0A0A2VEN2_9BACI</name>
<feature type="transmembrane region" description="Helical" evidence="1">
    <location>
        <begin position="199"/>
        <end position="217"/>
    </location>
</feature>
<dbReference type="Proteomes" id="UP000030153">
    <property type="component" value="Unassembled WGS sequence"/>
</dbReference>
<comment type="caution">
    <text evidence="2">The sequence shown here is derived from an EMBL/GenBank/DDBJ whole genome shotgun (WGS) entry which is preliminary data.</text>
</comment>
<dbReference type="PANTHER" id="PTHR39419:SF1">
    <property type="entry name" value="SLL0814 PROTEIN"/>
    <property type="match status" value="1"/>
</dbReference>